<comment type="subcellular location">
    <subcellularLocation>
        <location evidence="1">Cell membrane</location>
        <topology evidence="1">Multi-pass membrane protein</topology>
    </subcellularLocation>
</comment>
<dbReference type="PANTHER" id="PTHR30619">
    <property type="entry name" value="DNA INTERNALIZATION/COMPETENCE PROTEIN COMEC/REC2"/>
    <property type="match status" value="1"/>
</dbReference>
<feature type="transmembrane region" description="Helical" evidence="6">
    <location>
        <begin position="428"/>
        <end position="461"/>
    </location>
</feature>
<evidence type="ECO:0000256" key="2">
    <source>
        <dbReference type="ARBA" id="ARBA00022475"/>
    </source>
</evidence>
<keyword evidence="10" id="KW-1185">Reference proteome</keyword>
<evidence type="ECO:0000259" key="7">
    <source>
        <dbReference type="Pfam" id="PF03772"/>
    </source>
</evidence>
<dbReference type="InterPro" id="IPR025405">
    <property type="entry name" value="DUF4131"/>
</dbReference>
<dbReference type="InterPro" id="IPR052159">
    <property type="entry name" value="Competence_DNA_uptake"/>
</dbReference>
<feature type="domain" description="DUF4131" evidence="8">
    <location>
        <begin position="37"/>
        <end position="196"/>
    </location>
</feature>
<evidence type="ECO:0000256" key="6">
    <source>
        <dbReference type="SAM" id="Phobius"/>
    </source>
</evidence>
<comment type="caution">
    <text evidence="9">The sequence shown here is derived from an EMBL/GenBank/DDBJ whole genome shotgun (WGS) entry which is preliminary data.</text>
</comment>
<feature type="transmembrane region" description="Helical" evidence="6">
    <location>
        <begin position="513"/>
        <end position="531"/>
    </location>
</feature>
<name>A0ABW2YV07_9SPHI</name>
<evidence type="ECO:0000256" key="5">
    <source>
        <dbReference type="ARBA" id="ARBA00023136"/>
    </source>
</evidence>
<dbReference type="NCBIfam" id="TIGR00360">
    <property type="entry name" value="ComEC_N-term"/>
    <property type="match status" value="1"/>
</dbReference>
<reference evidence="10" key="1">
    <citation type="journal article" date="2019" name="Int. J. Syst. Evol. Microbiol.">
        <title>The Global Catalogue of Microorganisms (GCM) 10K type strain sequencing project: providing services to taxonomists for standard genome sequencing and annotation.</title>
        <authorList>
            <consortium name="The Broad Institute Genomics Platform"/>
            <consortium name="The Broad Institute Genome Sequencing Center for Infectious Disease"/>
            <person name="Wu L."/>
            <person name="Ma J."/>
        </authorList>
    </citation>
    <scope>NUCLEOTIDE SEQUENCE [LARGE SCALE GENOMIC DNA]</scope>
    <source>
        <strain evidence="10">CCUG 63418</strain>
    </source>
</reference>
<gene>
    <name evidence="9" type="ORF">ACFQZS_04600</name>
</gene>
<dbReference type="Pfam" id="PF13567">
    <property type="entry name" value="DUF4131"/>
    <property type="match status" value="1"/>
</dbReference>
<feature type="transmembrane region" description="Helical" evidence="6">
    <location>
        <begin position="65"/>
        <end position="86"/>
    </location>
</feature>
<keyword evidence="4 6" id="KW-1133">Transmembrane helix</keyword>
<feature type="transmembrane region" description="Helical" evidence="6">
    <location>
        <begin position="9"/>
        <end position="28"/>
    </location>
</feature>
<feature type="transmembrane region" description="Helical" evidence="6">
    <location>
        <begin position="294"/>
        <end position="310"/>
    </location>
</feature>
<evidence type="ECO:0000256" key="4">
    <source>
        <dbReference type="ARBA" id="ARBA00022989"/>
    </source>
</evidence>
<accession>A0ABW2YV07</accession>
<evidence type="ECO:0000313" key="9">
    <source>
        <dbReference type="EMBL" id="MFD0749409.1"/>
    </source>
</evidence>
<keyword evidence="3 6" id="KW-0812">Transmembrane</keyword>
<feature type="transmembrane region" description="Helical" evidence="6">
    <location>
        <begin position="34"/>
        <end position="53"/>
    </location>
</feature>
<feature type="transmembrane region" description="Helical" evidence="6">
    <location>
        <begin position="364"/>
        <end position="382"/>
    </location>
</feature>
<keyword evidence="5 6" id="KW-0472">Membrane</keyword>
<keyword evidence="2" id="KW-1003">Cell membrane</keyword>
<evidence type="ECO:0000256" key="3">
    <source>
        <dbReference type="ARBA" id="ARBA00022692"/>
    </source>
</evidence>
<proteinExistence type="predicted"/>
<organism evidence="9 10">
    <name type="scientific">Mucilaginibacter calamicampi</name>
    <dbReference type="NCBI Taxonomy" id="1302352"/>
    <lineage>
        <taxon>Bacteria</taxon>
        <taxon>Pseudomonadati</taxon>
        <taxon>Bacteroidota</taxon>
        <taxon>Sphingobacteriia</taxon>
        <taxon>Sphingobacteriales</taxon>
        <taxon>Sphingobacteriaceae</taxon>
        <taxon>Mucilaginibacter</taxon>
    </lineage>
</organism>
<feature type="transmembrane region" description="Helical" evidence="6">
    <location>
        <begin position="487"/>
        <end position="507"/>
    </location>
</feature>
<feature type="transmembrane region" description="Helical" evidence="6">
    <location>
        <begin position="394"/>
        <end position="416"/>
    </location>
</feature>
<dbReference type="Pfam" id="PF03772">
    <property type="entry name" value="Competence"/>
    <property type="match status" value="1"/>
</dbReference>
<dbReference type="EMBL" id="JBHTHU010000002">
    <property type="protein sequence ID" value="MFD0749409.1"/>
    <property type="molecule type" value="Genomic_DNA"/>
</dbReference>
<sequence length="700" mass="78910">MFANHKGEIPFVILSLPFLAGIGLALYLPFQVSVTNLAIIFACLSIAYIVLNISYKKLALYKHQWIGGVLVNCILCCAGCLTALNYSDLSKADHFSKIQVQYLTVKIDNEPVIKNGLVRFAATVIEGIDKDIHLPMSGKLLISINDSSAFNLNYGDIVLVPAKYNAVDPPFNPGEFNYKQYLAHQNIYHQAFLYPRQYVVVQHNTGNPLIAFSLQTRKQLVARFNRTMHDSSAIAVASTMILGYKADLSEDVLQAYAKTGTLHVLSVSGAHVAIVFILLSWALSVLNRFKHGKIIKTLFIVILIWAYALLTGFSPAVNRAALMISLIIGGNSFYRYVNPLNLLAVSAFALLLYNPYYLTDVGFQLSYLAVGGLIVLQPVLYKCVQIENKWLDKFWKLCSVSIAAQGITFPLSMYYFHQFPVYFLLSNLFILLPVLTIMYIGLAFLLLSWLLVVCTALAYLLEKSIILMNKGLILIEKLPYASINNLWISKIDCLLIYGIVILMFYFLFNRNKLLLNLGLALTLILFVSVGWKKVDSEKSNAITFLNLKKQRVIVFKMGENAIVLSDLKPSDKNYRYSVQQGLDSTKIENIKVFSFTEDINLPYLRKRGNLIRFQNKSIVLLDSSFQKLNLTPPLKPDYVYLTHNPTVSINEVNDIFNYELLVIGADNSDRYIDSGKKHLTNSGKKYYVLKRNKALNLTSD</sequence>
<feature type="domain" description="ComEC/Rec2-related protein" evidence="7">
    <location>
        <begin position="240"/>
        <end position="507"/>
    </location>
</feature>
<dbReference type="Proteomes" id="UP001596958">
    <property type="component" value="Unassembled WGS sequence"/>
</dbReference>
<dbReference type="InterPro" id="IPR004477">
    <property type="entry name" value="ComEC_N"/>
</dbReference>
<feature type="transmembrane region" description="Helical" evidence="6">
    <location>
        <begin position="340"/>
        <end position="358"/>
    </location>
</feature>
<evidence type="ECO:0000256" key="1">
    <source>
        <dbReference type="ARBA" id="ARBA00004651"/>
    </source>
</evidence>
<feature type="transmembrane region" description="Helical" evidence="6">
    <location>
        <begin position="262"/>
        <end position="282"/>
    </location>
</feature>
<evidence type="ECO:0000313" key="10">
    <source>
        <dbReference type="Proteomes" id="UP001596958"/>
    </source>
</evidence>
<evidence type="ECO:0000259" key="8">
    <source>
        <dbReference type="Pfam" id="PF13567"/>
    </source>
</evidence>
<dbReference type="RefSeq" id="WP_377097747.1">
    <property type="nucleotide sequence ID" value="NZ_JBHTHU010000002.1"/>
</dbReference>
<protein>
    <submittedName>
        <fullName evidence="9">ComEC/Rec2 family competence protein</fullName>
    </submittedName>
</protein>
<dbReference type="PANTHER" id="PTHR30619:SF1">
    <property type="entry name" value="RECOMBINATION PROTEIN 2"/>
    <property type="match status" value="1"/>
</dbReference>